<proteinExistence type="predicted"/>
<reference evidence="2" key="1">
    <citation type="submission" date="2011-03" db="EMBL/GenBank/DDBJ databases">
        <title>Draft genome sequence of Brevundimonas diminuta.</title>
        <authorList>
            <person name="Brown P.J.B."/>
            <person name="Buechlein A."/>
            <person name="Hemmerich C."/>
            <person name="Brun Y.V."/>
        </authorList>
    </citation>
    <scope>NUCLEOTIDE SEQUENCE [LARGE SCALE GENOMIC DNA]</scope>
    <source>
        <strain evidence="2">C19</strain>
    </source>
</reference>
<evidence type="ECO:0000313" key="2">
    <source>
        <dbReference type="Proteomes" id="UP000006512"/>
    </source>
</evidence>
<evidence type="ECO:0000313" key="1">
    <source>
        <dbReference type="EMBL" id="EGF89441.1"/>
    </source>
</evidence>
<keyword evidence="2" id="KW-1185">Reference proteome</keyword>
<organism evidence="1 2">
    <name type="scientific">Asticcacaulis biprosthecium C19</name>
    <dbReference type="NCBI Taxonomy" id="715226"/>
    <lineage>
        <taxon>Bacteria</taxon>
        <taxon>Pseudomonadati</taxon>
        <taxon>Pseudomonadota</taxon>
        <taxon>Alphaproteobacteria</taxon>
        <taxon>Caulobacterales</taxon>
        <taxon>Caulobacteraceae</taxon>
        <taxon>Asticcacaulis</taxon>
    </lineage>
</organism>
<dbReference type="HOGENOM" id="CLU_3284172_0_0_5"/>
<sequence>MLITTYVALLYSVILPEGRLVMTDLKHLADTLGLEQPAPS</sequence>
<protein>
    <submittedName>
        <fullName evidence="1">Uncharacterized protein</fullName>
    </submittedName>
</protein>
<name>F4QRS1_9CAUL</name>
<dbReference type="AlphaFoldDB" id="F4QRS1"/>
<accession>F4QRS1</accession>
<dbReference type="EMBL" id="GL883080">
    <property type="protein sequence ID" value="EGF89441.1"/>
    <property type="molecule type" value="Genomic_DNA"/>
</dbReference>
<dbReference type="Proteomes" id="UP000006512">
    <property type="component" value="Unassembled WGS sequence"/>
</dbReference>
<gene>
    <name evidence="1" type="ORF">ABI_38550</name>
</gene>